<proteinExistence type="predicted"/>
<feature type="domain" description="TNT" evidence="2">
    <location>
        <begin position="62"/>
        <end position="143"/>
    </location>
</feature>
<gene>
    <name evidence="3" type="ORF">O1R50_25775</name>
</gene>
<sequence length="155" mass="17307">MPPIAMNRPFKHTPGAGWPAAPPLVPTSTQDFPKPTFVEASDDFREGWPDPGKEGVNRRWETLRPGTTIDRFGGEHGSWLSPTGTPYEQRAIMEDSYGEGYYVYEVARPFNTMSSEITEAQGYPGGGIQHDIRPMKVSDLLNADPPFLRRVQVTK</sequence>
<evidence type="ECO:0000313" key="4">
    <source>
        <dbReference type="Proteomes" id="UP001146067"/>
    </source>
</evidence>
<dbReference type="GO" id="GO:0050135">
    <property type="term" value="F:NADP+ nucleosidase activity"/>
    <property type="evidence" value="ECO:0007669"/>
    <property type="project" value="InterPro"/>
</dbReference>
<dbReference type="Proteomes" id="UP001146067">
    <property type="component" value="Unassembled WGS sequence"/>
</dbReference>
<evidence type="ECO:0000256" key="1">
    <source>
        <dbReference type="SAM" id="MobiDB-lite"/>
    </source>
</evidence>
<evidence type="ECO:0000259" key="2">
    <source>
        <dbReference type="Pfam" id="PF14021"/>
    </source>
</evidence>
<dbReference type="Pfam" id="PF14021">
    <property type="entry name" value="TNT"/>
    <property type="match status" value="1"/>
</dbReference>
<evidence type="ECO:0000313" key="3">
    <source>
        <dbReference type="EMBL" id="MDA1363048.1"/>
    </source>
</evidence>
<accession>A0A9X3PD71</accession>
<organism evidence="3 4">
    <name type="scientific">Glycomyces luteolus</name>
    <dbReference type="NCBI Taxonomy" id="2670330"/>
    <lineage>
        <taxon>Bacteria</taxon>
        <taxon>Bacillati</taxon>
        <taxon>Actinomycetota</taxon>
        <taxon>Actinomycetes</taxon>
        <taxon>Glycomycetales</taxon>
        <taxon>Glycomycetaceae</taxon>
        <taxon>Glycomyces</taxon>
    </lineage>
</organism>
<name>A0A9X3PD71_9ACTN</name>
<feature type="region of interest" description="Disordered" evidence="1">
    <location>
        <begin position="66"/>
        <end position="85"/>
    </location>
</feature>
<comment type="caution">
    <text evidence="3">The sequence shown here is derived from an EMBL/GenBank/DDBJ whole genome shotgun (WGS) entry which is preliminary data.</text>
</comment>
<feature type="region of interest" description="Disordered" evidence="1">
    <location>
        <begin position="1"/>
        <end position="58"/>
    </location>
</feature>
<feature type="compositionally biased region" description="Basic and acidic residues" evidence="1">
    <location>
        <begin position="42"/>
        <end position="58"/>
    </location>
</feature>
<dbReference type="InterPro" id="IPR025331">
    <property type="entry name" value="TNT"/>
</dbReference>
<reference evidence="3" key="1">
    <citation type="submission" date="2022-12" db="EMBL/GenBank/DDBJ databases">
        <title>Gycomyces niveus sp.nov.,a novel actinomycete isolated from soil in Shouguan.</title>
        <authorList>
            <person name="Yang X."/>
        </authorList>
    </citation>
    <scope>NUCLEOTIDE SEQUENCE</scope>
    <source>
        <strain evidence="3">NEAU-A15</strain>
    </source>
</reference>
<keyword evidence="4" id="KW-1185">Reference proteome</keyword>
<protein>
    <submittedName>
        <fullName evidence="3">TNT domain-containing protein</fullName>
    </submittedName>
</protein>
<dbReference type="AlphaFoldDB" id="A0A9X3PD71"/>
<dbReference type="EMBL" id="JAPZVP010000035">
    <property type="protein sequence ID" value="MDA1363048.1"/>
    <property type="molecule type" value="Genomic_DNA"/>
</dbReference>
<dbReference type="RefSeq" id="WP_270113134.1">
    <property type="nucleotide sequence ID" value="NZ_JAPZVP010000035.1"/>
</dbReference>